<dbReference type="SUPFAM" id="SSF49562">
    <property type="entry name" value="C2 domain (Calcium/lipid-binding domain, CaLB)"/>
    <property type="match status" value="1"/>
</dbReference>
<evidence type="ECO:0000256" key="7">
    <source>
        <dbReference type="SAM" id="SignalP"/>
    </source>
</evidence>
<feature type="signal peptide" evidence="7">
    <location>
        <begin position="1"/>
        <end position="18"/>
    </location>
</feature>
<gene>
    <name evidence="9" type="ORF">I79_014694</name>
</gene>
<feature type="domain" description="PI-PLC Y-box" evidence="8">
    <location>
        <begin position="198"/>
        <end position="314"/>
    </location>
</feature>
<dbReference type="FunCoup" id="G3HUS8">
    <property type="interactions" value="774"/>
</dbReference>
<evidence type="ECO:0000256" key="2">
    <source>
        <dbReference type="ARBA" id="ARBA00022801"/>
    </source>
</evidence>
<dbReference type="AlphaFoldDB" id="G3HUS8"/>
<dbReference type="SMART" id="SM00148">
    <property type="entry name" value="PLCXc"/>
    <property type="match status" value="1"/>
</dbReference>
<keyword evidence="2 6" id="KW-0378">Hydrolase</keyword>
<dbReference type="GO" id="GO:0060470">
    <property type="term" value="P:positive regulation of cytosolic calcium ion concentration involved in egg activation"/>
    <property type="evidence" value="ECO:0007669"/>
    <property type="project" value="TreeGrafter"/>
</dbReference>
<comment type="catalytic activity">
    <reaction evidence="5">
        <text>a 1,2-diacyl-sn-glycero-3-phospho-(1D-myo-inositol-4,5-bisphosphate) + H2O = 1D-myo-inositol 1,4,5-trisphosphate + a 1,2-diacyl-sn-glycerol + H(+)</text>
        <dbReference type="Rhea" id="RHEA:33179"/>
        <dbReference type="ChEBI" id="CHEBI:15377"/>
        <dbReference type="ChEBI" id="CHEBI:15378"/>
        <dbReference type="ChEBI" id="CHEBI:17815"/>
        <dbReference type="ChEBI" id="CHEBI:58456"/>
        <dbReference type="ChEBI" id="CHEBI:203600"/>
        <dbReference type="EC" id="3.1.4.11"/>
    </reaction>
    <physiologicalReaction direction="left-to-right" evidence="5">
        <dbReference type="Rhea" id="RHEA:33180"/>
    </physiologicalReaction>
</comment>
<comment type="cofactor">
    <cofactor evidence="1">
        <name>Ca(2+)</name>
        <dbReference type="ChEBI" id="CHEBI:29108"/>
    </cofactor>
</comment>
<keyword evidence="4 6" id="KW-0443">Lipid metabolism</keyword>
<accession>G3HUS8</accession>
<dbReference type="SMART" id="SM00149">
    <property type="entry name" value="PLCYc"/>
    <property type="match status" value="1"/>
</dbReference>
<evidence type="ECO:0000259" key="8">
    <source>
        <dbReference type="PROSITE" id="PS50008"/>
    </source>
</evidence>
<evidence type="ECO:0000256" key="1">
    <source>
        <dbReference type="ARBA" id="ARBA00001913"/>
    </source>
</evidence>
<dbReference type="InterPro" id="IPR001711">
    <property type="entry name" value="PLipase_C_Pinositol-sp_Y"/>
</dbReference>
<name>G3HUS8_CRIGR</name>
<dbReference type="Gene3D" id="3.20.20.190">
    <property type="entry name" value="Phosphatidylinositol (PI) phosphodiesterase"/>
    <property type="match status" value="1"/>
</dbReference>
<evidence type="ECO:0000313" key="9">
    <source>
        <dbReference type="EMBL" id="EGW12315.1"/>
    </source>
</evidence>
<organism evidence="9 10">
    <name type="scientific">Cricetulus griseus</name>
    <name type="common">Chinese hamster</name>
    <name type="synonym">Cricetulus barabensis griseus</name>
    <dbReference type="NCBI Taxonomy" id="10029"/>
    <lineage>
        <taxon>Eukaryota</taxon>
        <taxon>Metazoa</taxon>
        <taxon>Chordata</taxon>
        <taxon>Craniata</taxon>
        <taxon>Vertebrata</taxon>
        <taxon>Euteleostomi</taxon>
        <taxon>Mammalia</taxon>
        <taxon>Eutheria</taxon>
        <taxon>Euarchontoglires</taxon>
        <taxon>Glires</taxon>
        <taxon>Rodentia</taxon>
        <taxon>Myomorpha</taxon>
        <taxon>Muroidea</taxon>
        <taxon>Cricetidae</taxon>
        <taxon>Cricetinae</taxon>
        <taxon>Cricetulus</taxon>
    </lineage>
</organism>
<dbReference type="InterPro" id="IPR035892">
    <property type="entry name" value="C2_domain_sf"/>
</dbReference>
<dbReference type="Proteomes" id="UP000001075">
    <property type="component" value="Unassembled WGS sequence"/>
</dbReference>
<dbReference type="Gene3D" id="2.60.40.150">
    <property type="entry name" value="C2 domain"/>
    <property type="match status" value="1"/>
</dbReference>
<dbReference type="GO" id="GO:0004435">
    <property type="term" value="F:phosphatidylinositol-4,5-bisphosphate phospholipase C activity"/>
    <property type="evidence" value="ECO:0007669"/>
    <property type="project" value="UniProtKB-EC"/>
</dbReference>
<reference evidence="10" key="1">
    <citation type="journal article" date="2011" name="Nat. Biotechnol.">
        <title>The genomic sequence of the Chinese hamster ovary (CHO)-K1 cell line.</title>
        <authorList>
            <person name="Xu X."/>
            <person name="Nagarajan H."/>
            <person name="Lewis N.E."/>
            <person name="Pan S."/>
            <person name="Cai Z."/>
            <person name="Liu X."/>
            <person name="Chen W."/>
            <person name="Xie M."/>
            <person name="Wang W."/>
            <person name="Hammond S."/>
            <person name="Andersen M.R."/>
            <person name="Neff N."/>
            <person name="Passarelli B."/>
            <person name="Koh W."/>
            <person name="Fan H.C."/>
            <person name="Wang J."/>
            <person name="Gui Y."/>
            <person name="Lee K.H."/>
            <person name="Betenbaugh M.J."/>
            <person name="Quake S.R."/>
            <person name="Famili I."/>
            <person name="Palsson B.O."/>
            <person name="Wang J."/>
        </authorList>
    </citation>
    <scope>NUCLEOTIDE SEQUENCE [LARGE SCALE GENOMIC DNA]</scope>
    <source>
        <strain evidence="10">CHO K1 cell line</strain>
    </source>
</reference>
<dbReference type="PROSITE" id="PS50008">
    <property type="entry name" value="PIPLC_Y_DOMAIN"/>
    <property type="match status" value="1"/>
</dbReference>
<protein>
    <recommendedName>
        <fullName evidence="6">Phosphoinositide phospholipase C</fullName>
        <ecNumber evidence="6">3.1.4.11</ecNumber>
    </recommendedName>
</protein>
<dbReference type="EMBL" id="JH000751">
    <property type="protein sequence ID" value="EGW12315.1"/>
    <property type="molecule type" value="Genomic_DNA"/>
</dbReference>
<dbReference type="GO" id="GO:0016042">
    <property type="term" value="P:lipid catabolic process"/>
    <property type="evidence" value="ECO:0007669"/>
    <property type="project" value="UniProtKB-KW"/>
</dbReference>
<evidence type="ECO:0000313" key="10">
    <source>
        <dbReference type="Proteomes" id="UP000001075"/>
    </source>
</evidence>
<evidence type="ECO:0000256" key="3">
    <source>
        <dbReference type="ARBA" id="ARBA00022837"/>
    </source>
</evidence>
<dbReference type="InParanoid" id="G3HUS8"/>
<dbReference type="GO" id="GO:0005634">
    <property type="term" value="C:nucleus"/>
    <property type="evidence" value="ECO:0007669"/>
    <property type="project" value="TreeGrafter"/>
</dbReference>
<evidence type="ECO:0000256" key="6">
    <source>
        <dbReference type="RuleBase" id="RU361133"/>
    </source>
</evidence>
<dbReference type="EC" id="3.1.4.11" evidence="6"/>
<evidence type="ECO:0000256" key="5">
    <source>
        <dbReference type="ARBA" id="ARBA00023674"/>
    </source>
</evidence>
<evidence type="ECO:0000256" key="4">
    <source>
        <dbReference type="ARBA" id="ARBA00023098"/>
    </source>
</evidence>
<dbReference type="Pfam" id="PF00387">
    <property type="entry name" value="PI-PLC-Y"/>
    <property type="match status" value="1"/>
</dbReference>
<dbReference type="PROSITE" id="PS50007">
    <property type="entry name" value="PIPLC_X_DOMAIN"/>
    <property type="match status" value="1"/>
</dbReference>
<proteinExistence type="predicted"/>
<sequence>MTLLCLTLVSALVKGCRCLEIDCWDGSQNEPVVYHGYTLTSKLLFKTVIQAIHKYAFMASEYPVVLSLENHCSPGQQEMMADILESTFGDFLLSDMLDDFPDKLPSPEALKFKILVKNKKIGTLLETRERKGTDKEGLVLEKEEDSYEDGDVEALKEPESRDSFLLRVEQEKETEPSKLIVGVVGKKKSRKLKLALALSDLVIYTKAEKFRSFQYSRLYQQFNENNSIGEYRARKLSKLRVHEFIFHTRAFITRIYPKVTRADSSNFDPQEFWNIGCQMVALNFQTPGVPMDLQNGKFLDNGGSGYLLKPDFLRDTTLSFNPSDTNGDGHPITLTLRVISGIQLPVNLSSSNILVIVEVYGVPNDHVKQQTRVVKHNSYRHVPLYSKAGAKLEPSSLFVYVWYIRD</sequence>
<keyword evidence="7" id="KW-0732">Signal</keyword>
<dbReference type="PANTHER" id="PTHR10336:SF29">
    <property type="entry name" value="1-PHOSPHATIDYLINOSITOL 4,5-BISPHOSPHATE PHOSPHODIESTERASE ZETA-1"/>
    <property type="match status" value="1"/>
</dbReference>
<keyword evidence="6" id="KW-0442">Lipid degradation</keyword>
<dbReference type="InterPro" id="IPR000909">
    <property type="entry name" value="PLipase_C_PInositol-sp_X_dom"/>
</dbReference>
<keyword evidence="3" id="KW-0106">Calcium</keyword>
<dbReference type="GO" id="GO:0035556">
    <property type="term" value="P:intracellular signal transduction"/>
    <property type="evidence" value="ECO:0007669"/>
    <property type="project" value="InterPro"/>
</dbReference>
<dbReference type="PANTHER" id="PTHR10336">
    <property type="entry name" value="PHOSPHOINOSITIDE-SPECIFIC PHOSPHOLIPASE C FAMILY PROTEIN"/>
    <property type="match status" value="1"/>
</dbReference>
<dbReference type="STRING" id="10029.G3HUS8"/>
<dbReference type="Pfam" id="PF00388">
    <property type="entry name" value="PI-PLC-X"/>
    <property type="match status" value="1"/>
</dbReference>
<dbReference type="InterPro" id="IPR001192">
    <property type="entry name" value="PI-PLC_fam"/>
</dbReference>
<dbReference type="InterPro" id="IPR017946">
    <property type="entry name" value="PLC-like_Pdiesterase_TIM-brl"/>
</dbReference>
<dbReference type="PRINTS" id="PR00390">
    <property type="entry name" value="PHPHLIPASEC"/>
</dbReference>
<feature type="chain" id="PRO_5003444503" description="Phosphoinositide phospholipase C" evidence="7">
    <location>
        <begin position="19"/>
        <end position="406"/>
    </location>
</feature>
<dbReference type="SUPFAM" id="SSF51695">
    <property type="entry name" value="PLC-like phosphodiesterases"/>
    <property type="match status" value="1"/>
</dbReference>